<evidence type="ECO:0000313" key="4">
    <source>
        <dbReference type="EMBL" id="RZT96492.1"/>
    </source>
</evidence>
<dbReference type="AlphaFoldDB" id="A0A4Q7VJY1"/>
<dbReference type="Pfam" id="PF24793">
    <property type="entry name" value="GINT1_N"/>
    <property type="match status" value="1"/>
</dbReference>
<protein>
    <recommendedName>
        <fullName evidence="3">Glucosamine inositolphosphorylceramide transferase 1 N-terminal domain-containing protein</fullName>
    </recommendedName>
</protein>
<dbReference type="EMBL" id="SHKN01000001">
    <property type="protein sequence ID" value="RZT96492.1"/>
    <property type="molecule type" value="Genomic_DNA"/>
</dbReference>
<gene>
    <name evidence="4" type="ORF">EV201_1130</name>
</gene>
<dbReference type="InterPro" id="IPR052176">
    <property type="entry name" value="Glycosyl_Hydrlase_43_Enz"/>
</dbReference>
<comment type="caution">
    <text evidence="4">The sequence shown here is derived from an EMBL/GenBank/DDBJ whole genome shotgun (WGS) entry which is preliminary data.</text>
</comment>
<evidence type="ECO:0000259" key="3">
    <source>
        <dbReference type="Pfam" id="PF24793"/>
    </source>
</evidence>
<dbReference type="RefSeq" id="WP_130306362.1">
    <property type="nucleotide sequence ID" value="NZ_SHKN01000001.1"/>
</dbReference>
<dbReference type="Proteomes" id="UP000293562">
    <property type="component" value="Unassembled WGS sequence"/>
</dbReference>
<organism evidence="4 5">
    <name type="scientific">Ancylomarina subtilis</name>
    <dbReference type="NCBI Taxonomy" id="1639035"/>
    <lineage>
        <taxon>Bacteria</taxon>
        <taxon>Pseudomonadati</taxon>
        <taxon>Bacteroidota</taxon>
        <taxon>Bacteroidia</taxon>
        <taxon>Marinilabiliales</taxon>
        <taxon>Marinifilaceae</taxon>
        <taxon>Ancylomarina</taxon>
    </lineage>
</organism>
<keyword evidence="1" id="KW-0624">Polysaccharide degradation</keyword>
<evidence type="ECO:0000256" key="2">
    <source>
        <dbReference type="ARBA" id="ARBA00023277"/>
    </source>
</evidence>
<dbReference type="GO" id="GO:0045493">
    <property type="term" value="P:xylan catabolic process"/>
    <property type="evidence" value="ECO:0007669"/>
    <property type="project" value="UniProtKB-KW"/>
</dbReference>
<keyword evidence="5" id="KW-1185">Reference proteome</keyword>
<dbReference type="PANTHER" id="PTHR43772">
    <property type="entry name" value="ENDO-1,4-BETA-XYLANASE"/>
    <property type="match status" value="1"/>
</dbReference>
<keyword evidence="1" id="KW-0858">Xylan degradation</keyword>
<reference evidence="4 5" key="1">
    <citation type="submission" date="2019-02" db="EMBL/GenBank/DDBJ databases">
        <title>Genomic Encyclopedia of Type Strains, Phase IV (KMG-IV): sequencing the most valuable type-strain genomes for metagenomic binning, comparative biology and taxonomic classification.</title>
        <authorList>
            <person name="Goeker M."/>
        </authorList>
    </citation>
    <scope>NUCLEOTIDE SEQUENCE [LARGE SCALE GENOMIC DNA]</scope>
    <source>
        <strain evidence="4 5">DSM 28825</strain>
    </source>
</reference>
<accession>A0A4Q7VJY1</accession>
<name>A0A4Q7VJY1_9BACT</name>
<dbReference type="InterPro" id="IPR023296">
    <property type="entry name" value="Glyco_hydro_beta-prop_sf"/>
</dbReference>
<dbReference type="InterPro" id="IPR056442">
    <property type="entry name" value="GINT1_N"/>
</dbReference>
<keyword evidence="2" id="KW-0119">Carbohydrate metabolism</keyword>
<sequence length="470" mass="54559">MNISVIVNEDSLIQASHFNKLITINKLPITTICNITKSTNSSSWGLNFIHFYESFLNRTTKKCHFVNKISSDCFCLNLSSESKSITKGLFNIKINGIPFAYELDWFNDIIVNKRNFISVSYTLKEAIGIENEYEFKTRPDYLFLFRTRHEILSKLLTIIYIKSTLGNLVTDSVSYLSNDISTSKLFYRLMKNLFAKTIDSLFYKTQWQIQYKLIDSIDEWITLVPPKDRFWADPFLVEEAGKYFLFVEELIYKKGFAHLSVMEVDEKGIVTDSEIILDKGHHLSYPYVFLDNGQYFMIPETAKSETIELYKCIEFPYKWEFSMNLMEGILASDTSVVKHDGLWWLFTSEKKLTSDGYDSYLSIYYSDDLLTNNWTPVKNNPVKVDVRDSRCGGYIYEKDNELFRVSQNCSKCYGYGYNIAKITELSSSVYKEDIIDIITADQLQKGIIATHTFSVSNELVTRDILKRIKG</sequence>
<dbReference type="SUPFAM" id="SSF75005">
    <property type="entry name" value="Arabinanase/levansucrase/invertase"/>
    <property type="match status" value="1"/>
</dbReference>
<feature type="domain" description="Glucosamine inositolphosphorylceramide transferase 1 N-terminal" evidence="3">
    <location>
        <begin position="229"/>
        <end position="440"/>
    </location>
</feature>
<proteinExistence type="predicted"/>
<dbReference type="PANTHER" id="PTHR43772:SF2">
    <property type="entry name" value="PUTATIVE (AFU_ORTHOLOGUE AFUA_2G04480)-RELATED"/>
    <property type="match status" value="1"/>
</dbReference>
<evidence type="ECO:0000313" key="5">
    <source>
        <dbReference type="Proteomes" id="UP000293562"/>
    </source>
</evidence>
<dbReference type="OrthoDB" id="3771157at2"/>
<evidence type="ECO:0000256" key="1">
    <source>
        <dbReference type="ARBA" id="ARBA00022651"/>
    </source>
</evidence>